<dbReference type="EMBL" id="JAKKOR010000007">
    <property type="protein sequence ID" value="MCF8588844.1"/>
    <property type="molecule type" value="Genomic_DNA"/>
</dbReference>
<feature type="domain" description="SnoaL-like" evidence="1">
    <location>
        <begin position="4"/>
        <end position="134"/>
    </location>
</feature>
<evidence type="ECO:0000259" key="1">
    <source>
        <dbReference type="Pfam" id="PF13577"/>
    </source>
</evidence>
<dbReference type="RefSeq" id="WP_236998074.1">
    <property type="nucleotide sequence ID" value="NZ_JAKKOR010000007.1"/>
</dbReference>
<gene>
    <name evidence="2" type="ORF">L5G33_10270</name>
</gene>
<keyword evidence="3" id="KW-1185">Reference proteome</keyword>
<dbReference type="Pfam" id="PF13577">
    <property type="entry name" value="SnoaL_4"/>
    <property type="match status" value="1"/>
</dbReference>
<dbReference type="Proteomes" id="UP001200110">
    <property type="component" value="Unassembled WGS sequence"/>
</dbReference>
<dbReference type="SUPFAM" id="SSF54427">
    <property type="entry name" value="NTF2-like"/>
    <property type="match status" value="1"/>
</dbReference>
<organism evidence="2 3">
    <name type="scientific">Gordonia liuliyuniae</name>
    <dbReference type="NCBI Taxonomy" id="2911517"/>
    <lineage>
        <taxon>Bacteria</taxon>
        <taxon>Bacillati</taxon>
        <taxon>Actinomycetota</taxon>
        <taxon>Actinomycetes</taxon>
        <taxon>Mycobacteriales</taxon>
        <taxon>Gordoniaceae</taxon>
        <taxon>Gordonia</taxon>
    </lineage>
</organism>
<dbReference type="InterPro" id="IPR037401">
    <property type="entry name" value="SnoaL-like"/>
</dbReference>
<name>A0ABS9ITG3_9ACTN</name>
<comment type="caution">
    <text evidence="2">The sequence shown here is derived from an EMBL/GenBank/DDBJ whole genome shotgun (WGS) entry which is preliminary data.</text>
</comment>
<dbReference type="InterPro" id="IPR032710">
    <property type="entry name" value="NTF2-like_dom_sf"/>
</dbReference>
<protein>
    <submittedName>
        <fullName evidence="2">Nuclear transport factor 2 family protein</fullName>
    </submittedName>
</protein>
<reference evidence="2 3" key="1">
    <citation type="submission" date="2022-01" db="EMBL/GenBank/DDBJ databases">
        <authorList>
            <person name="Huang Y."/>
        </authorList>
    </citation>
    <scope>NUCLEOTIDE SEQUENCE [LARGE SCALE GENOMIC DNA]</scope>
    <source>
        <strain evidence="2 3">HY366</strain>
    </source>
</reference>
<dbReference type="Gene3D" id="3.10.450.50">
    <property type="match status" value="1"/>
</dbReference>
<dbReference type="CDD" id="cd00531">
    <property type="entry name" value="NTF2_like"/>
    <property type="match status" value="1"/>
</dbReference>
<sequence>MMLTLDDRRQIDDLVAGYAHLVDAREFERIGDLFVPDAVLTAPDPPDEMGPVRACGGRSAIVDELSRLGAFAVTYHALAGAVVSTTGPGRARGSVKCVAHHVMSAGKGAADLTWHLRYTDEYDHSTGRWLIADRAITIDLIDLHPVKRARPRPFEA</sequence>
<proteinExistence type="predicted"/>
<evidence type="ECO:0000313" key="3">
    <source>
        <dbReference type="Proteomes" id="UP001200110"/>
    </source>
</evidence>
<accession>A0ABS9ITG3</accession>
<evidence type="ECO:0000313" key="2">
    <source>
        <dbReference type="EMBL" id="MCF8588844.1"/>
    </source>
</evidence>